<proteinExistence type="predicted"/>
<organism evidence="1">
    <name type="scientific">Burkholderia phage vB_BgluM-SURPRISE13</name>
    <dbReference type="NCBI Taxonomy" id="3159457"/>
    <lineage>
        <taxon>Viruses</taxon>
    </lineage>
</organism>
<reference evidence="1" key="1">
    <citation type="submission" date="2024-05" db="EMBL/GenBank/DDBJ databases">
        <title>Isolation and characterization of the novel Burkholderia jumbo bacteriophage Surprise13.</title>
        <authorList>
            <person name="Supina B.S.I."/>
            <person name="Dennis J."/>
        </authorList>
    </citation>
    <scope>NUCLEOTIDE SEQUENCE</scope>
</reference>
<evidence type="ECO:0000313" key="1">
    <source>
        <dbReference type="EMBL" id="XBS47621.1"/>
    </source>
</evidence>
<gene>
    <name evidence="1" type="ORF">SURPRISE13_049</name>
</gene>
<name>A0AAU7PFA4_9VIRU</name>
<protein>
    <submittedName>
        <fullName evidence="1">Uncharacterized protein</fullName>
    </submittedName>
</protein>
<dbReference type="EMBL" id="PP856017">
    <property type="protein sequence ID" value="XBS47621.1"/>
    <property type="molecule type" value="Genomic_DNA"/>
</dbReference>
<sequence>MKSFYVDINSVLDCRYGVINRLNPEAAKELVKNGYHRRKGDFFEGIEKTAYDEMYKKYEVETLQASMVTNIFQFLRPQISEIMKESIAHELPHHQKPQLDVNVWPYVLQADEMAYLRSLIYLQVRGAIGVNVMSKPLEELTPTHCFENYVMMVMYNYDEYLNTHSNALIKEPKPYLMLIAPMVYFNMDPDKDEEVIEHLKRGINSLALLEAALASRICLKFINVENFSIVYPDERILAQDAVDVSKHISIDELDKKLEKFRKPD</sequence>
<accession>A0AAU7PFA4</accession>